<reference evidence="3" key="2">
    <citation type="submission" date="2014-03" db="EMBL/GenBank/DDBJ databases">
        <title>The whipworm genome and dual-species transcriptomics of an intimate host-pathogen interaction.</title>
        <authorList>
            <person name="Foth B.J."/>
            <person name="Tsai I.J."/>
            <person name="Reid A.J."/>
            <person name="Bancroft A.J."/>
            <person name="Nichol S."/>
            <person name="Tracey A."/>
            <person name="Holroyd N."/>
            <person name="Cotton J.A."/>
            <person name="Stanley E.J."/>
            <person name="Zarowiecki M."/>
            <person name="Liu J.Z."/>
            <person name="Huckvale T."/>
            <person name="Cooper P.J."/>
            <person name="Grencis R.K."/>
            <person name="Berriman M."/>
        </authorList>
    </citation>
    <scope>NUCLEOTIDE SEQUENCE [LARGE SCALE GENOMIC DNA]</scope>
</reference>
<dbReference type="AlphaFoldDB" id="A0A077YVG8"/>
<dbReference type="GO" id="GO:0046983">
    <property type="term" value="F:protein dimerization activity"/>
    <property type="evidence" value="ECO:0007669"/>
    <property type="project" value="InterPro"/>
</dbReference>
<accession>A0A077YVG8</accession>
<dbReference type="SUPFAM" id="SSF47459">
    <property type="entry name" value="HLH, helix-loop-helix DNA-binding domain"/>
    <property type="match status" value="1"/>
</dbReference>
<dbReference type="OrthoDB" id="6241467at2759"/>
<dbReference type="PANTHER" id="PTHR23349">
    <property type="entry name" value="BASIC HELIX-LOOP-HELIX TRANSCRIPTION FACTOR, TWIST"/>
    <property type="match status" value="1"/>
</dbReference>
<gene>
    <name evidence="3" type="ORF">TTRE_0000000501</name>
</gene>
<dbReference type="Pfam" id="PF00010">
    <property type="entry name" value="HLH"/>
    <property type="match status" value="1"/>
</dbReference>
<dbReference type="InterPro" id="IPR036638">
    <property type="entry name" value="HLH_DNA-bd_sf"/>
</dbReference>
<protein>
    <submittedName>
        <fullName evidence="3">HLH domain containing protein</fullName>
    </submittedName>
</protein>
<dbReference type="Gene3D" id="4.10.280.10">
    <property type="entry name" value="Helix-loop-helix DNA-binding domain"/>
    <property type="match status" value="1"/>
</dbReference>
<dbReference type="STRING" id="36087.A0A077YVG8"/>
<dbReference type="InterPro" id="IPR011598">
    <property type="entry name" value="bHLH_dom"/>
</dbReference>
<name>A0A077YVG8_TRITR</name>
<dbReference type="Proteomes" id="UP000030665">
    <property type="component" value="Unassembled WGS sequence"/>
</dbReference>
<reference evidence="3" key="1">
    <citation type="submission" date="2014-01" db="EMBL/GenBank/DDBJ databases">
        <authorList>
            <person name="Aslett M."/>
        </authorList>
    </citation>
    <scope>NUCLEOTIDE SEQUENCE</scope>
</reference>
<dbReference type="GO" id="GO:0032502">
    <property type="term" value="P:developmental process"/>
    <property type="evidence" value="ECO:0007669"/>
    <property type="project" value="TreeGrafter"/>
</dbReference>
<organism evidence="3 4">
    <name type="scientific">Trichuris trichiura</name>
    <name type="common">Whipworm</name>
    <name type="synonym">Trichocephalus trichiurus</name>
    <dbReference type="NCBI Taxonomy" id="36087"/>
    <lineage>
        <taxon>Eukaryota</taxon>
        <taxon>Metazoa</taxon>
        <taxon>Ecdysozoa</taxon>
        <taxon>Nematoda</taxon>
        <taxon>Enoplea</taxon>
        <taxon>Dorylaimia</taxon>
        <taxon>Trichinellida</taxon>
        <taxon>Trichuridae</taxon>
        <taxon>Trichuris</taxon>
    </lineage>
</organism>
<sequence length="176" mass="20214">MEHSSTDRFTVAEGHFTFAGQFKEKKCSTHSAKKSKTETTADKLTIAVACRNARERRRVHKVNEAFDALKSCLPTLKQRTRRVSKLKILRSAIEYIKCLQSCLPEEASAQLSPAFNSTNCLNVENRSDSSHYFAVYYKQQPTSYWNTACTLNLHSLRIYLQIDTLFTAYVYLKPFI</sequence>
<dbReference type="SMART" id="SM00353">
    <property type="entry name" value="HLH"/>
    <property type="match status" value="1"/>
</dbReference>
<proteinExistence type="predicted"/>
<dbReference type="GO" id="GO:0000981">
    <property type="term" value="F:DNA-binding transcription factor activity, RNA polymerase II-specific"/>
    <property type="evidence" value="ECO:0007669"/>
    <property type="project" value="TreeGrafter"/>
</dbReference>
<dbReference type="InterPro" id="IPR050283">
    <property type="entry name" value="E-box_TF_Regulators"/>
</dbReference>
<evidence type="ECO:0000256" key="1">
    <source>
        <dbReference type="ARBA" id="ARBA00023125"/>
    </source>
</evidence>
<keyword evidence="4" id="KW-1185">Reference proteome</keyword>
<evidence type="ECO:0000259" key="2">
    <source>
        <dbReference type="PROSITE" id="PS50888"/>
    </source>
</evidence>
<keyword evidence="1" id="KW-0238">DNA-binding</keyword>
<dbReference type="EMBL" id="HG805809">
    <property type="protein sequence ID" value="CDW51746.1"/>
    <property type="molecule type" value="Genomic_DNA"/>
</dbReference>
<dbReference type="PANTHER" id="PTHR23349:SF108">
    <property type="entry name" value="BHLH DOMAIN-CONTAINING PROTEIN"/>
    <property type="match status" value="1"/>
</dbReference>
<dbReference type="PROSITE" id="PS50888">
    <property type="entry name" value="BHLH"/>
    <property type="match status" value="1"/>
</dbReference>
<evidence type="ECO:0000313" key="3">
    <source>
        <dbReference type="EMBL" id="CDW51746.1"/>
    </source>
</evidence>
<evidence type="ECO:0000313" key="4">
    <source>
        <dbReference type="Proteomes" id="UP000030665"/>
    </source>
</evidence>
<dbReference type="CDD" id="cd11418">
    <property type="entry name" value="bHLH_TS_ASCL"/>
    <property type="match status" value="1"/>
</dbReference>
<dbReference type="GO" id="GO:0000977">
    <property type="term" value="F:RNA polymerase II transcription regulatory region sequence-specific DNA binding"/>
    <property type="evidence" value="ECO:0007669"/>
    <property type="project" value="TreeGrafter"/>
</dbReference>
<feature type="domain" description="BHLH" evidence="2">
    <location>
        <begin position="46"/>
        <end position="99"/>
    </location>
</feature>